<dbReference type="EMBL" id="JAAITB010000018">
    <property type="protein sequence ID" value="NSJ79696.1"/>
    <property type="molecule type" value="Genomic_DNA"/>
</dbReference>
<gene>
    <name evidence="2" type="ORF">CL2_29150</name>
    <name evidence="3" type="ORF">ERS852425_00925</name>
    <name evidence="4" type="ORF">ERS852520_01581</name>
    <name evidence="5" type="ORF">G5A72_08895</name>
</gene>
<proteinExistence type="predicted"/>
<evidence type="ECO:0000313" key="8">
    <source>
        <dbReference type="Proteomes" id="UP000095598"/>
    </source>
</evidence>
<name>D4MWE3_ANAHA</name>
<feature type="domain" description="SHOCT-like" evidence="1">
    <location>
        <begin position="6"/>
        <end position="42"/>
    </location>
</feature>
<evidence type="ECO:0000313" key="3">
    <source>
        <dbReference type="EMBL" id="CUM83777.1"/>
    </source>
</evidence>
<reference evidence="2 6" key="2">
    <citation type="submission" date="2010-03" db="EMBL/GenBank/DDBJ databases">
        <authorList>
            <person name="Pajon A."/>
        </authorList>
    </citation>
    <scope>NUCLEOTIDE SEQUENCE [LARGE SCALE GENOMIC DNA]</scope>
    <source>
        <strain evidence="2 6">SSC/2</strain>
    </source>
</reference>
<dbReference type="EMBL" id="FP929061">
    <property type="protein sequence ID" value="CBL39709.1"/>
    <property type="molecule type" value="Genomic_DNA"/>
</dbReference>
<reference evidence="5" key="5">
    <citation type="submission" date="2020-02" db="EMBL/GenBank/DDBJ databases">
        <authorList>
            <person name="Littmann E."/>
            <person name="Sorbara M."/>
        </authorList>
    </citation>
    <scope>NUCLEOTIDE SEQUENCE</scope>
    <source>
        <strain evidence="5">MSK.14.57</strain>
    </source>
</reference>
<dbReference type="PATRIC" id="fig|245018.3.peg.309"/>
<sequence>MEDDEILKYSMQIAMLKQLLNKKLIDEKEYEKIKKELMKEYGVLSDLVI</sequence>
<dbReference type="Proteomes" id="UP000095598">
    <property type="component" value="Unassembled WGS sequence"/>
</dbReference>
<evidence type="ECO:0000313" key="5">
    <source>
        <dbReference type="EMBL" id="NSJ79696.1"/>
    </source>
</evidence>
<dbReference type="InterPro" id="IPR046749">
    <property type="entry name" value="SHOCT_2"/>
</dbReference>
<dbReference type="RefSeq" id="WP_008392728.1">
    <property type="nucleotide sequence ID" value="NC_021016.1"/>
</dbReference>
<dbReference type="EMBL" id="CZAU01000014">
    <property type="protein sequence ID" value="CUP53845.1"/>
    <property type="molecule type" value="Genomic_DNA"/>
</dbReference>
<evidence type="ECO:0000313" key="4">
    <source>
        <dbReference type="EMBL" id="CUP53845.1"/>
    </source>
</evidence>
<accession>D4MWE3</accession>
<dbReference type="KEGG" id="bprl:CL2_29150"/>
<dbReference type="Pfam" id="PF20612">
    <property type="entry name" value="SHOCT_2"/>
    <property type="match status" value="1"/>
</dbReference>
<organism evidence="2 6">
    <name type="scientific">Anaerostipes hadrus</name>
    <dbReference type="NCBI Taxonomy" id="649756"/>
    <lineage>
        <taxon>Bacteria</taxon>
        <taxon>Bacillati</taxon>
        <taxon>Bacillota</taxon>
        <taxon>Clostridia</taxon>
        <taxon>Lachnospirales</taxon>
        <taxon>Lachnospiraceae</taxon>
        <taxon>Anaerostipes</taxon>
    </lineage>
</organism>
<reference evidence="7 8" key="3">
    <citation type="submission" date="2015-09" db="EMBL/GenBank/DDBJ databases">
        <authorList>
            <consortium name="Pathogen Informatics"/>
        </authorList>
    </citation>
    <scope>NUCLEOTIDE SEQUENCE [LARGE SCALE GENOMIC DNA]</scope>
    <source>
        <strain evidence="3 8">2789STDY5608868</strain>
        <strain evidence="4 7">2789STDY5834908</strain>
    </source>
</reference>
<evidence type="ECO:0000313" key="2">
    <source>
        <dbReference type="EMBL" id="CBL39709.1"/>
    </source>
</evidence>
<evidence type="ECO:0000313" key="7">
    <source>
        <dbReference type="Proteomes" id="UP000095564"/>
    </source>
</evidence>
<evidence type="ECO:0000313" key="6">
    <source>
        <dbReference type="Proteomes" id="UP000008960"/>
    </source>
</evidence>
<dbReference type="Proteomes" id="UP000008960">
    <property type="component" value="Chromosome"/>
</dbReference>
<evidence type="ECO:0000313" key="9">
    <source>
        <dbReference type="Proteomes" id="UP001644750"/>
    </source>
</evidence>
<reference evidence="2 6" key="1">
    <citation type="submission" date="2010-03" db="EMBL/GenBank/DDBJ databases">
        <title>The genome sequence of Clostridiales sp. SSC/2.</title>
        <authorList>
            <consortium name="metaHIT consortium -- http://www.metahit.eu/"/>
            <person name="Pajon A."/>
            <person name="Turner K."/>
            <person name="Parkhill J."/>
            <person name="Duncan S."/>
            <person name="Flint H."/>
        </authorList>
    </citation>
    <scope>NUCLEOTIDE SEQUENCE [LARGE SCALE GENOMIC DNA]</scope>
    <source>
        <strain evidence="2 6">SSC/2</strain>
    </source>
</reference>
<dbReference type="EMBL" id="CYXT01000005">
    <property type="protein sequence ID" value="CUM83777.1"/>
    <property type="molecule type" value="Genomic_DNA"/>
</dbReference>
<reference evidence="5 9" key="4">
    <citation type="journal article" date="2020" name="Cell Host Microbe">
        <title>Functional and Genomic Variation between Human-Derived Isolates of Lachnospiraceae Reveals Inter- and Intra-Species Diversity.</title>
        <authorList>
            <person name="Sorbara M.T."/>
            <person name="Littmann E.R."/>
            <person name="Fontana E."/>
            <person name="Moody T.U."/>
            <person name="Kohout C.E."/>
            <person name="Gjonbalaj M."/>
            <person name="Eaton V."/>
            <person name="Seok R."/>
            <person name="Leiner I.M."/>
            <person name="Pamer E.G."/>
        </authorList>
    </citation>
    <scope>NUCLEOTIDE SEQUENCE [LARGE SCALE GENOMIC DNA]</scope>
    <source>
        <strain evidence="5 9">MSK.14.57</strain>
    </source>
</reference>
<evidence type="ECO:0000259" key="1">
    <source>
        <dbReference type="Pfam" id="PF20612"/>
    </source>
</evidence>
<dbReference type="Proteomes" id="UP001644750">
    <property type="component" value="Unassembled WGS sequence"/>
</dbReference>
<protein>
    <submittedName>
        <fullName evidence="5">Conjugal transfer protein</fullName>
    </submittedName>
</protein>
<keyword evidence="9" id="KW-1185">Reference proteome</keyword>
<dbReference type="AlphaFoldDB" id="D4MWE3"/>
<dbReference type="Proteomes" id="UP000095564">
    <property type="component" value="Unassembled WGS sequence"/>
</dbReference>